<evidence type="ECO:0000313" key="4">
    <source>
        <dbReference type="Proteomes" id="UP001333818"/>
    </source>
</evidence>
<dbReference type="Gene3D" id="2.160.20.10">
    <property type="entry name" value="Single-stranded right-handed beta-helix, Pectin lyase-like"/>
    <property type="match status" value="1"/>
</dbReference>
<evidence type="ECO:0000313" key="3">
    <source>
        <dbReference type="EMBL" id="MEE3719083.1"/>
    </source>
</evidence>
<dbReference type="InterPro" id="IPR024983">
    <property type="entry name" value="CHAT_dom"/>
</dbReference>
<dbReference type="EMBL" id="JAZBJZ010000111">
    <property type="protein sequence ID" value="MEE3719083.1"/>
    <property type="molecule type" value="Genomic_DNA"/>
</dbReference>
<proteinExistence type="predicted"/>
<dbReference type="Pfam" id="PF12770">
    <property type="entry name" value="CHAT"/>
    <property type="match status" value="1"/>
</dbReference>
<feature type="compositionally biased region" description="Pro residues" evidence="1">
    <location>
        <begin position="845"/>
        <end position="860"/>
    </location>
</feature>
<dbReference type="InterPro" id="IPR012334">
    <property type="entry name" value="Pectin_lyas_fold"/>
</dbReference>
<dbReference type="Proteomes" id="UP001333818">
    <property type="component" value="Unassembled WGS sequence"/>
</dbReference>
<gene>
    <name evidence="3" type="ORF">V2H45_20265</name>
</gene>
<protein>
    <submittedName>
        <fullName evidence="3">CHAT domain-containing protein</fullName>
    </submittedName>
</protein>
<reference evidence="3" key="1">
    <citation type="submission" date="2024-01" db="EMBL/GenBank/DDBJ databases">
        <title>Bank of Algae and Cyanobacteria of the Azores (BACA) strain genomes.</title>
        <authorList>
            <person name="Luz R."/>
            <person name="Cordeiro R."/>
            <person name="Fonseca A."/>
            <person name="Goncalves V."/>
        </authorList>
    </citation>
    <scope>NUCLEOTIDE SEQUENCE</scope>
    <source>
        <strain evidence="3">BACA0141</strain>
    </source>
</reference>
<accession>A0AAW9Q826</accession>
<organism evidence="3 4">
    <name type="scientific">Tumidithrix elongata BACA0141</name>
    <dbReference type="NCBI Taxonomy" id="2716417"/>
    <lineage>
        <taxon>Bacteria</taxon>
        <taxon>Bacillati</taxon>
        <taxon>Cyanobacteriota</taxon>
        <taxon>Cyanophyceae</taxon>
        <taxon>Pseudanabaenales</taxon>
        <taxon>Pseudanabaenaceae</taxon>
        <taxon>Tumidithrix</taxon>
        <taxon>Tumidithrix elongata</taxon>
    </lineage>
</organism>
<name>A0AAW9Q826_9CYAN</name>
<keyword evidence="4" id="KW-1185">Reference proteome</keyword>
<evidence type="ECO:0000256" key="1">
    <source>
        <dbReference type="SAM" id="MobiDB-lite"/>
    </source>
</evidence>
<evidence type="ECO:0000259" key="2">
    <source>
        <dbReference type="Pfam" id="PF12770"/>
    </source>
</evidence>
<feature type="region of interest" description="Disordered" evidence="1">
    <location>
        <begin position="843"/>
        <end position="862"/>
    </location>
</feature>
<comment type="caution">
    <text evidence="3">The sequence shown here is derived from an EMBL/GenBank/DDBJ whole genome shotgun (WGS) entry which is preliminary data.</text>
</comment>
<sequence>MPQPAIADLNPLNIFATPSSQGLASLYHPPLTFESQDSISNPLAVLAFQNSISGQDSHTASPSIPFGADLNSELLHPDTSLNPNTPVRFDSLTGILSIQGDSRDNILHESTSKRGYFELNLDGLLFSSDANSAHYTQALAGATRDSVKALNFEGGLGHDKLILDRQALNQTLSVTADDEVNITGNISSKGDVNITAAEIKLNAKLQANSIFFNAASVLNQGEIKTKGSTTINFTDKYTDSVRSSISGKKIGISGGTTGSLEASGKFVAKEIALLGKQVSLLGANIDASGKNGGGTVLIGGDYQGKGIERGIVNATNTVVDKNTVILADALTKGNGGKVFIWSDEETIFKGSVSVKGGSKSGNGGFVEVSGKHQLKFAGQVDTSAPNGKFGTLLIDPENIYIGADDGDPDTYDVSDLAKQTGNVILSATNNITIEELDFVESTGTITIQADSDRDGVGTVTVNPNVGQTGTVSTGSRNIDISGVIVNLGNLGSGSGNITVTAANSITASQFVATSGGNITVTAKNSITVNGHLDSDNNNGNGGTITLKSTMGNIFASSISAYSQNANAGKIDVRAKTGIQISGIASMPFSNGVGYSQSSPLGSVFMSADDFIDIGALSLGKSVDAHLISRNSNISIGLTAIALSNGVASNLRLDAKLGIQTGSINSSAQFDGFANVNGNAGNVGMRAGGDIEAEAIHTNATGTGNGGFIDLQSLEGKIRIAKVERYNNGFYPPSANYLRSDSVGGRGGNITLKAAKTVVVDGAFQKDGTDYSIYSGGATGNGRIWIEREIGPAGNFFAVGDATYNGTKAAISGGLNANGKENILSPTTVVIGDYSKGNIKILTPNGTPPETIPVTPSPSPTPTTYSYTTVTSLEVRNLLNQNKIAEAVVALDNLRTDEFLRSQNNSPRTIPPLTSIGQIQNFLANGDRQAGTSSAVVYTFLDGQELDLITVTATGAPVYEAILNKEIKAILQKPLLTITAKQAIEDAVIDFRSDLRDPDSPDYRNTGKPLYDLLIKPIEADIAQVNNLIFAPDSTFRSIPLAALYNGTQHLCEKFSSSITPSVQVIRSDTYTSLKDADVLKMGATEFIPGGGWRSLPQTLGEMEIIGQLEMASASPTSQNAIYLNQQFNEPNVRKLVQNGNEQIVHFSTHGFESALATESPFGIGQSYLVLGVNNGVKDLLLTASDFRNMKGLDKKELVVFSACQTFINKTKEQFGLAGAALIGGAKSVLGSYWVVSDQGTMALMGGFYQQLLDAGLPKTKALQNIQKAMLLGGANLNKNAGTLEIPNLQSYVTLALPTYTKEKLTDRPNGIGLKHPYYWASFGLSGNPW</sequence>
<dbReference type="RefSeq" id="WP_330485519.1">
    <property type="nucleotide sequence ID" value="NZ_JAZBJZ010000111.1"/>
</dbReference>
<feature type="domain" description="CHAT" evidence="2">
    <location>
        <begin position="1005"/>
        <end position="1327"/>
    </location>
</feature>